<keyword evidence="1" id="KW-0732">Signal</keyword>
<reference evidence="2 3" key="1">
    <citation type="submission" date="2014-03" db="EMBL/GenBank/DDBJ databases">
        <title>Bradyrhizobium valentinum sp. nov., isolated from effective nodules of Lupinus mariae-josephae, a lupine endemic of basic-lime soils in Eastern Spain.</title>
        <authorList>
            <person name="Duran D."/>
            <person name="Rey L."/>
            <person name="Navarro A."/>
            <person name="Busquets A."/>
            <person name="Imperial J."/>
            <person name="Ruiz-Argueso T."/>
        </authorList>
    </citation>
    <scope>NUCLEOTIDE SEQUENCE [LARGE SCALE GENOMIC DNA]</scope>
    <source>
        <strain evidence="2 3">PAC68</strain>
    </source>
</reference>
<gene>
    <name evidence="2" type="ORF">CQ12_15485</name>
</gene>
<feature type="signal peptide" evidence="1">
    <location>
        <begin position="1"/>
        <end position="23"/>
    </location>
</feature>
<evidence type="ECO:0000313" key="3">
    <source>
        <dbReference type="Proteomes" id="UP000050863"/>
    </source>
</evidence>
<dbReference type="AlphaFoldDB" id="A0A0R3LBM5"/>
<dbReference type="Proteomes" id="UP000050863">
    <property type="component" value="Unassembled WGS sequence"/>
</dbReference>
<keyword evidence="3" id="KW-1185">Reference proteome</keyword>
<evidence type="ECO:0000313" key="2">
    <source>
        <dbReference type="EMBL" id="KRR02547.1"/>
    </source>
</evidence>
<sequence>MKFGRLAALAVSLLACGTSTASAAPATANGQAALALAGVVALYSPLLTSDEREAVSALFVGQSGGRYAKKISVTADKIVCRVSNVDITARSCELTFKGAKQTITGRRASEIFATEAMAGVPPDGAAGSVFESISKLNCTLDPAEIRKKAGGGADCTFETGN</sequence>
<dbReference type="EMBL" id="LLXZ01000156">
    <property type="protein sequence ID" value="KRR02547.1"/>
    <property type="molecule type" value="Genomic_DNA"/>
</dbReference>
<feature type="chain" id="PRO_5006442926" description="DUF3617 family protein" evidence="1">
    <location>
        <begin position="24"/>
        <end position="161"/>
    </location>
</feature>
<dbReference type="PROSITE" id="PS51257">
    <property type="entry name" value="PROKAR_LIPOPROTEIN"/>
    <property type="match status" value="1"/>
</dbReference>
<evidence type="ECO:0008006" key="4">
    <source>
        <dbReference type="Google" id="ProtNLM"/>
    </source>
</evidence>
<accession>A0A0R3LBM5</accession>
<comment type="caution">
    <text evidence="2">The sequence shown here is derived from an EMBL/GenBank/DDBJ whole genome shotgun (WGS) entry which is preliminary data.</text>
</comment>
<evidence type="ECO:0000256" key="1">
    <source>
        <dbReference type="SAM" id="SignalP"/>
    </source>
</evidence>
<name>A0A0R3LBM5_9BRAD</name>
<protein>
    <recommendedName>
        <fullName evidence="4">DUF3617 family protein</fullName>
    </recommendedName>
</protein>
<dbReference type="STRING" id="280332.CQ12_15485"/>
<proteinExistence type="predicted"/>
<organism evidence="2 3">
    <name type="scientific">Bradyrhizobium jicamae</name>
    <dbReference type="NCBI Taxonomy" id="280332"/>
    <lineage>
        <taxon>Bacteria</taxon>
        <taxon>Pseudomonadati</taxon>
        <taxon>Pseudomonadota</taxon>
        <taxon>Alphaproteobacteria</taxon>
        <taxon>Hyphomicrobiales</taxon>
        <taxon>Nitrobacteraceae</taxon>
        <taxon>Bradyrhizobium</taxon>
    </lineage>
</organism>